<evidence type="ECO:0000256" key="1">
    <source>
        <dbReference type="ARBA" id="ARBA00009725"/>
    </source>
</evidence>
<dbReference type="InterPro" id="IPR029063">
    <property type="entry name" value="SAM-dependent_MTases_sf"/>
</dbReference>
<evidence type="ECO:0000313" key="6">
    <source>
        <dbReference type="EMBL" id="CAC5434386.1"/>
    </source>
</evidence>
<dbReference type="Pfam" id="PF13489">
    <property type="entry name" value="Methyltransf_23"/>
    <property type="match status" value="1"/>
</dbReference>
<dbReference type="InterPro" id="IPR026113">
    <property type="entry name" value="METTL2/6/8-like"/>
</dbReference>
<comment type="function">
    <text evidence="4">S-adenosyl-L-methionine-dependent methyltransferase.</text>
</comment>
<dbReference type="AlphaFoldDB" id="A0A504XGJ6"/>
<comment type="similarity">
    <text evidence="1 4">Belongs to the methyltransferase superfamily. METL family.</text>
</comment>
<dbReference type="Proteomes" id="UP000601710">
    <property type="component" value="Chromosome 35"/>
</dbReference>
<dbReference type="EMBL" id="RHLD01000013">
    <property type="protein sequence ID" value="TPP47971.1"/>
    <property type="molecule type" value="Genomic_DNA"/>
</dbReference>
<keyword evidence="3 4" id="KW-0808">Transferase</keyword>
<evidence type="ECO:0000313" key="8">
    <source>
        <dbReference type="Proteomes" id="UP000318821"/>
    </source>
</evidence>
<dbReference type="Proteomes" id="UP000318821">
    <property type="component" value="Unassembled WGS sequence"/>
</dbReference>
<dbReference type="GO" id="GO:0008757">
    <property type="term" value="F:S-adenosylmethionine-dependent methyltransferase activity"/>
    <property type="evidence" value="ECO:0007669"/>
    <property type="project" value="UniProtKB-ARBA"/>
</dbReference>
<dbReference type="GO" id="GO:0032259">
    <property type="term" value="P:methylation"/>
    <property type="evidence" value="ECO:0007669"/>
    <property type="project" value="UniProtKB-KW"/>
</dbReference>
<accession>A0A504XGJ6</accession>
<dbReference type="VEuPathDB" id="TriTrypDB:LdCL_350041500"/>
<name>A0A504XGJ6_LEIDO</name>
<dbReference type="PANTHER" id="PTHR22809:SF5">
    <property type="entry name" value="TRNA N(3)-METHYLCYTIDINE METHYLTRANSFERASE METTL6"/>
    <property type="match status" value="1"/>
</dbReference>
<feature type="compositionally biased region" description="Polar residues" evidence="5">
    <location>
        <begin position="1"/>
        <end position="23"/>
    </location>
</feature>
<evidence type="ECO:0000256" key="5">
    <source>
        <dbReference type="SAM" id="MobiDB-lite"/>
    </source>
</evidence>
<feature type="region of interest" description="Disordered" evidence="5">
    <location>
        <begin position="208"/>
        <end position="227"/>
    </location>
</feature>
<dbReference type="EC" id="2.1.1.-" evidence="4"/>
<organism evidence="7 8">
    <name type="scientific">Leishmania donovani</name>
    <dbReference type="NCBI Taxonomy" id="5661"/>
    <lineage>
        <taxon>Eukaryota</taxon>
        <taxon>Discoba</taxon>
        <taxon>Euglenozoa</taxon>
        <taxon>Kinetoplastea</taxon>
        <taxon>Metakinetoplastina</taxon>
        <taxon>Trypanosomatida</taxon>
        <taxon>Trypanosomatidae</taxon>
        <taxon>Leishmaniinae</taxon>
        <taxon>Leishmania</taxon>
    </lineage>
</organism>
<evidence type="ECO:0000256" key="2">
    <source>
        <dbReference type="ARBA" id="ARBA00022603"/>
    </source>
</evidence>
<dbReference type="PIRSF" id="PIRSF037755">
    <property type="entry name" value="Mettl2_prd"/>
    <property type="match status" value="1"/>
</dbReference>
<reference evidence="8" key="1">
    <citation type="submission" date="2019-02" db="EMBL/GenBank/DDBJ databases">
        <title>FDA dAtabase for Regulatory Grade micrObial Sequences (FDA-ARGOS): Supporting development and validation of Infectious Disease Dx tests.</title>
        <authorList>
            <person name="Duncan R."/>
            <person name="Fisher C."/>
            <person name="Tallon L."/>
            <person name="Sadzewicz L."/>
            <person name="Sengamalay N."/>
            <person name="Ott S."/>
            <person name="Godinez A."/>
            <person name="Nagaraj S."/>
            <person name="Vavikolanu K."/>
            <person name="Vyas G."/>
            <person name="Nadendla S."/>
            <person name="Aluvathingal J."/>
            <person name="Sichtig H."/>
        </authorList>
    </citation>
    <scope>NUCLEOTIDE SEQUENCE [LARGE SCALE GENOMIC DNA]</scope>
    <source>
        <strain evidence="8">FDAARGOS_360</strain>
    </source>
</reference>
<evidence type="ECO:0000313" key="7">
    <source>
        <dbReference type="EMBL" id="TPP47971.1"/>
    </source>
</evidence>
<protein>
    <recommendedName>
        <fullName evidence="4">tRNA N(3)-methylcytidine methyltransferase</fullName>
        <ecNumber evidence="4">2.1.1.-</ecNumber>
    </recommendedName>
</protein>
<reference evidence="7" key="2">
    <citation type="submission" date="2019-02" db="EMBL/GenBank/DDBJ databases">
        <title>FDA dAtabase for Regulatory Grade micrObial Sequences (FDA-ARGOS): Supporting development and validation of Infectious Disease Dx tests.</title>
        <authorList>
            <person name="Duncan R."/>
            <person name="Fisher C."/>
            <person name="Tallon L.J."/>
            <person name="Sadzewicz L."/>
            <person name="Sengamalay N."/>
            <person name="Ott S."/>
            <person name="Godinez A."/>
            <person name="Nagaraj S."/>
            <person name="Nadendla S."/>
            <person name="Sichtig H."/>
        </authorList>
    </citation>
    <scope>NUCLEOTIDE SEQUENCE</scope>
    <source>
        <strain evidence="7">FDAARGOS_360</strain>
    </source>
</reference>
<dbReference type="SUPFAM" id="SSF53335">
    <property type="entry name" value="S-adenosyl-L-methionine-dependent methyltransferases"/>
    <property type="match status" value="1"/>
</dbReference>
<dbReference type="VEuPathDB" id="TriTrypDB:LdBPK_353650.1"/>
<dbReference type="PANTHER" id="PTHR22809">
    <property type="entry name" value="METHYLTRANSFERASE-RELATED"/>
    <property type="match status" value="1"/>
</dbReference>
<gene>
    <name evidence="7" type="ORF">CGC20_14925</name>
    <name evidence="6" type="ORF">LDHU3_35.4790</name>
</gene>
<dbReference type="EMBL" id="LR812655">
    <property type="protein sequence ID" value="CAC5434386.1"/>
    <property type="molecule type" value="Genomic_DNA"/>
</dbReference>
<sequence>MSFAKNSEAPTQPSRAASFSCTHDSLHGRKRARSPPYPPFVSEYRPYSSGQLQAHRVNQHTDLHKRQWDMYYRNNTVNGFKDRHYILREFRELRAAIDAAAATEKTSATGAAAPSKSAASASPACSFSWMEAGCGVGNAMLPVFAQYGHLPQWRALLGFDISSVAIGLLEEKRALLPPALAAKVHVCVLNPVESEVADCSFFTPTGGGATTSSSSADVAGAGGADGDSTAAVDRPPVCELPEFVSLIFVLCSIPVSSHAVVLRRIARCMACPGGVLYFRDYAVSDHAERRFQASSYRRRGDGGEGDDTGNTNTYERTNGTLSHFFSLEEVRKLFEGAGFEVVALDIIANEVINRKTSVSFARRFVQGRFRLRSGSATGERRGTKSGS</sequence>
<evidence type="ECO:0000256" key="4">
    <source>
        <dbReference type="PIRNR" id="PIRNR037755"/>
    </source>
</evidence>
<dbReference type="Gene3D" id="3.40.50.150">
    <property type="entry name" value="Vaccinia Virus protein VP39"/>
    <property type="match status" value="1"/>
</dbReference>
<dbReference type="GO" id="GO:0008173">
    <property type="term" value="F:RNA methyltransferase activity"/>
    <property type="evidence" value="ECO:0007669"/>
    <property type="project" value="UniProtKB-ARBA"/>
</dbReference>
<reference evidence="6" key="3">
    <citation type="submission" date="2020-06" db="EMBL/GenBank/DDBJ databases">
        <authorList>
            <person name="Camacho E."/>
            <person name="Gonzalez-de la Fuente S."/>
            <person name="Rastrojo A."/>
            <person name="Peiro-Pastor R."/>
            <person name="Solana JC."/>
            <person name="Tabera L."/>
            <person name="Gamarro F."/>
            <person name="Carrasco-Ramiro F."/>
            <person name="Requena JM."/>
            <person name="Aguado B."/>
        </authorList>
    </citation>
    <scope>NUCLEOTIDE SEQUENCE</scope>
</reference>
<keyword evidence="2 4" id="KW-0489">Methyltransferase</keyword>
<evidence type="ECO:0000256" key="3">
    <source>
        <dbReference type="ARBA" id="ARBA00022679"/>
    </source>
</evidence>
<proteinExistence type="inferred from homology"/>
<feature type="region of interest" description="Disordered" evidence="5">
    <location>
        <begin position="1"/>
        <end position="40"/>
    </location>
</feature>
<dbReference type="VEuPathDB" id="TriTrypDB:LDHU3_35.4790"/>
<feature type="compositionally biased region" description="Low complexity" evidence="5">
    <location>
        <begin position="210"/>
        <end position="219"/>
    </location>
</feature>